<comment type="caution">
    <text evidence="2">The sequence shown here is derived from an EMBL/GenBank/DDBJ whole genome shotgun (WGS) entry which is preliminary data.</text>
</comment>
<dbReference type="EMBL" id="JAVHJL010000011">
    <property type="protein sequence ID" value="KAK6496159.1"/>
    <property type="molecule type" value="Genomic_DNA"/>
</dbReference>
<feature type="region of interest" description="Disordered" evidence="1">
    <location>
        <begin position="93"/>
        <end position="130"/>
    </location>
</feature>
<protein>
    <submittedName>
        <fullName evidence="2">Uncharacterized protein</fullName>
    </submittedName>
</protein>
<feature type="compositionally biased region" description="Low complexity" evidence="1">
    <location>
        <begin position="94"/>
        <end position="104"/>
    </location>
</feature>
<accession>A0AAV9VUG6</accession>
<dbReference type="AlphaFoldDB" id="A0AAV9VUG6"/>
<feature type="compositionally biased region" description="Polar residues" evidence="1">
    <location>
        <begin position="215"/>
        <end position="226"/>
    </location>
</feature>
<keyword evidence="3" id="KW-1185">Reference proteome</keyword>
<proteinExistence type="predicted"/>
<feature type="compositionally biased region" description="Basic and acidic residues" evidence="1">
    <location>
        <begin position="232"/>
        <end position="241"/>
    </location>
</feature>
<name>A0AAV9VUG6_9PEZI</name>
<evidence type="ECO:0000313" key="3">
    <source>
        <dbReference type="Proteomes" id="UP001370758"/>
    </source>
</evidence>
<sequence>MQYKYVSYLYLIIKWARDTTPIDGTITNLDEQREDINAKLLPAAGSRIQIANKNNKIIKKNKRSIRNYINYCSQALNYINQIQEPGLFSKPLVSSASETPSSAHSGKHMTTDLDPPKGPTIDLSNPAESRAADKIESIQQCLATYSRESEQLKQNRFNIFEDVKAADDAEQVIVATPGNLISAKRVTAGPRSRQWLGQMPDAQLQNLIDNKCSACSTTPQESSGSASVVGPGDERQRDEQRNSIIAANFNTL</sequence>
<reference evidence="2 3" key="1">
    <citation type="submission" date="2023-08" db="EMBL/GenBank/DDBJ databases">
        <authorList>
            <person name="Palmer J.M."/>
        </authorList>
    </citation>
    <scope>NUCLEOTIDE SEQUENCE [LARGE SCALE GENOMIC DNA]</scope>
    <source>
        <strain evidence="2 3">TWF481</strain>
    </source>
</reference>
<evidence type="ECO:0000256" key="1">
    <source>
        <dbReference type="SAM" id="MobiDB-lite"/>
    </source>
</evidence>
<feature type="region of interest" description="Disordered" evidence="1">
    <location>
        <begin position="215"/>
        <end position="243"/>
    </location>
</feature>
<organism evidence="2 3">
    <name type="scientific">Arthrobotrys musiformis</name>
    <dbReference type="NCBI Taxonomy" id="47236"/>
    <lineage>
        <taxon>Eukaryota</taxon>
        <taxon>Fungi</taxon>
        <taxon>Dikarya</taxon>
        <taxon>Ascomycota</taxon>
        <taxon>Pezizomycotina</taxon>
        <taxon>Orbiliomycetes</taxon>
        <taxon>Orbiliales</taxon>
        <taxon>Orbiliaceae</taxon>
        <taxon>Arthrobotrys</taxon>
    </lineage>
</organism>
<evidence type="ECO:0000313" key="2">
    <source>
        <dbReference type="EMBL" id="KAK6496159.1"/>
    </source>
</evidence>
<dbReference type="Proteomes" id="UP001370758">
    <property type="component" value="Unassembled WGS sequence"/>
</dbReference>
<gene>
    <name evidence="2" type="ORF">TWF481_002183</name>
</gene>